<dbReference type="OrthoDB" id="9801481at2"/>
<dbReference type="GO" id="GO:0008198">
    <property type="term" value="F:ferrous iron binding"/>
    <property type="evidence" value="ECO:0007669"/>
    <property type="project" value="TreeGrafter"/>
</dbReference>
<evidence type="ECO:0000256" key="2">
    <source>
        <dbReference type="ARBA" id="ARBA00022434"/>
    </source>
</evidence>
<evidence type="ECO:0000256" key="6">
    <source>
        <dbReference type="PIRSR" id="PIRSR601519-1"/>
    </source>
</evidence>
<protein>
    <recommendedName>
        <fullName evidence="7">Ferritin</fullName>
        <ecNumber evidence="7">1.16.3.2</ecNumber>
    </recommendedName>
</protein>
<dbReference type="InterPro" id="IPR012347">
    <property type="entry name" value="Ferritin-like"/>
</dbReference>
<comment type="catalytic activity">
    <reaction evidence="7">
        <text>4 Fe(2+) + O2 + 6 H2O = 4 iron(III) oxide-hydroxide + 12 H(+)</text>
        <dbReference type="Rhea" id="RHEA:11972"/>
        <dbReference type="ChEBI" id="CHEBI:15377"/>
        <dbReference type="ChEBI" id="CHEBI:15378"/>
        <dbReference type="ChEBI" id="CHEBI:15379"/>
        <dbReference type="ChEBI" id="CHEBI:29033"/>
        <dbReference type="ChEBI" id="CHEBI:78619"/>
        <dbReference type="EC" id="1.16.3.2"/>
    </reaction>
</comment>
<dbReference type="GO" id="GO:0006879">
    <property type="term" value="P:intracellular iron ion homeostasis"/>
    <property type="evidence" value="ECO:0007669"/>
    <property type="project" value="UniProtKB-KW"/>
</dbReference>
<name>A0A1T4RYT6_9BACT</name>
<evidence type="ECO:0000256" key="3">
    <source>
        <dbReference type="ARBA" id="ARBA00022723"/>
    </source>
</evidence>
<comment type="function">
    <text evidence="7">Iron-storage protein.</text>
</comment>
<evidence type="ECO:0000256" key="7">
    <source>
        <dbReference type="RuleBase" id="RU361145"/>
    </source>
</evidence>
<evidence type="ECO:0000256" key="1">
    <source>
        <dbReference type="ARBA" id="ARBA00006950"/>
    </source>
</evidence>
<dbReference type="PROSITE" id="PS50905">
    <property type="entry name" value="FERRITIN_LIKE"/>
    <property type="match status" value="1"/>
</dbReference>
<proteinExistence type="inferred from homology"/>
<dbReference type="AlphaFoldDB" id="A0A1T4RYT6"/>
<dbReference type="SUPFAM" id="SSF47240">
    <property type="entry name" value="Ferritin-like"/>
    <property type="match status" value="1"/>
</dbReference>
<evidence type="ECO:0000313" key="10">
    <source>
        <dbReference type="Proteomes" id="UP000190102"/>
    </source>
</evidence>
<dbReference type="InterPro" id="IPR041719">
    <property type="entry name" value="Ferritin_prok"/>
</dbReference>
<dbReference type="Pfam" id="PF00210">
    <property type="entry name" value="Ferritin"/>
    <property type="match status" value="1"/>
</dbReference>
<dbReference type="InterPro" id="IPR009040">
    <property type="entry name" value="Ferritin-like_diiron"/>
</dbReference>
<feature type="binding site" evidence="6">
    <location>
        <position position="127"/>
    </location>
    <ligand>
        <name>Fe cation</name>
        <dbReference type="ChEBI" id="CHEBI:24875"/>
        <label>1</label>
    </ligand>
</feature>
<dbReference type="STRING" id="115783.SAMN02745119_03144"/>
<dbReference type="GO" id="GO:0042802">
    <property type="term" value="F:identical protein binding"/>
    <property type="evidence" value="ECO:0007669"/>
    <property type="project" value="UniProtKB-ARBA"/>
</dbReference>
<feature type="binding site" evidence="6">
    <location>
        <position position="53"/>
    </location>
    <ligand>
        <name>Fe cation</name>
        <dbReference type="ChEBI" id="CHEBI:24875"/>
        <label>1</label>
    </ligand>
</feature>
<dbReference type="FunFam" id="1.20.1260.10:FF:000001">
    <property type="entry name" value="Non-heme ferritin"/>
    <property type="match status" value="1"/>
</dbReference>
<dbReference type="CDD" id="cd01055">
    <property type="entry name" value="Nonheme_Ferritin"/>
    <property type="match status" value="1"/>
</dbReference>
<accession>A0A1T4RYT6</accession>
<feature type="domain" description="Ferritin-like diiron" evidence="8">
    <location>
        <begin position="1"/>
        <end position="145"/>
    </location>
</feature>
<dbReference type="Proteomes" id="UP000190102">
    <property type="component" value="Unassembled WGS sequence"/>
</dbReference>
<evidence type="ECO:0000256" key="4">
    <source>
        <dbReference type="ARBA" id="ARBA00023002"/>
    </source>
</evidence>
<evidence type="ECO:0000313" key="9">
    <source>
        <dbReference type="EMBL" id="SKA21077.1"/>
    </source>
</evidence>
<dbReference type="EMBL" id="FUWR01000027">
    <property type="protein sequence ID" value="SKA21077.1"/>
    <property type="molecule type" value="Genomic_DNA"/>
</dbReference>
<keyword evidence="2 7" id="KW-0409">Iron storage</keyword>
<feature type="binding site" evidence="6">
    <location>
        <position position="17"/>
    </location>
    <ligand>
        <name>Fe cation</name>
        <dbReference type="ChEBI" id="CHEBI:24875"/>
        <label>1</label>
    </ligand>
</feature>
<gene>
    <name evidence="9" type="ORF">SAMN02745119_03144</name>
</gene>
<dbReference type="Gene3D" id="1.20.1260.10">
    <property type="match status" value="1"/>
</dbReference>
<dbReference type="InterPro" id="IPR008331">
    <property type="entry name" value="Ferritin_DPS_dom"/>
</dbReference>
<keyword evidence="4" id="KW-0560">Oxidoreductase</keyword>
<keyword evidence="3 6" id="KW-0479">Metal-binding</keyword>
<feature type="binding site" evidence="6">
    <location>
        <position position="50"/>
    </location>
    <ligand>
        <name>Fe cation</name>
        <dbReference type="ChEBI" id="CHEBI:24875"/>
        <label>1</label>
    </ligand>
</feature>
<dbReference type="GO" id="GO:0004322">
    <property type="term" value="F:ferroxidase activity"/>
    <property type="evidence" value="ECO:0007669"/>
    <property type="project" value="TreeGrafter"/>
</dbReference>
<keyword evidence="10" id="KW-1185">Reference proteome</keyword>
<keyword evidence="5 6" id="KW-0408">Iron</keyword>
<keyword evidence="7" id="KW-0963">Cytoplasm</keyword>
<comment type="similarity">
    <text evidence="1 7">Belongs to the ferritin family. Prokaryotic subfamily.</text>
</comment>
<dbReference type="EC" id="1.16.3.2" evidence="7"/>
<reference evidence="10" key="1">
    <citation type="submission" date="2017-02" db="EMBL/GenBank/DDBJ databases">
        <authorList>
            <person name="Varghese N."/>
            <person name="Submissions S."/>
        </authorList>
    </citation>
    <scope>NUCLEOTIDE SEQUENCE [LARGE SCALE GENOMIC DNA]</scope>
    <source>
        <strain evidence="10">ATCC BAA-34</strain>
    </source>
</reference>
<evidence type="ECO:0000256" key="5">
    <source>
        <dbReference type="ARBA" id="ARBA00023004"/>
    </source>
</evidence>
<dbReference type="InterPro" id="IPR009078">
    <property type="entry name" value="Ferritin-like_SF"/>
</dbReference>
<comment type="subcellular location">
    <subcellularLocation>
        <location evidence="7">Cytoplasm</location>
    </subcellularLocation>
</comment>
<dbReference type="GO" id="GO:0006826">
    <property type="term" value="P:iron ion transport"/>
    <property type="evidence" value="ECO:0007669"/>
    <property type="project" value="InterPro"/>
</dbReference>
<dbReference type="InterPro" id="IPR001519">
    <property type="entry name" value="Ferritin"/>
</dbReference>
<evidence type="ECO:0000259" key="8">
    <source>
        <dbReference type="PROSITE" id="PS50905"/>
    </source>
</evidence>
<dbReference type="GO" id="GO:0008199">
    <property type="term" value="F:ferric iron binding"/>
    <property type="evidence" value="ECO:0007669"/>
    <property type="project" value="InterPro"/>
</dbReference>
<dbReference type="RefSeq" id="WP_078791361.1">
    <property type="nucleotide sequence ID" value="NZ_FUWR01000027.1"/>
</dbReference>
<dbReference type="PANTHER" id="PTHR11431">
    <property type="entry name" value="FERRITIN"/>
    <property type="match status" value="1"/>
</dbReference>
<feature type="binding site" evidence="6">
    <location>
        <position position="94"/>
    </location>
    <ligand>
        <name>Fe cation</name>
        <dbReference type="ChEBI" id="CHEBI:24875"/>
        <label>1</label>
    </ligand>
</feature>
<dbReference type="GO" id="GO:0005829">
    <property type="term" value="C:cytosol"/>
    <property type="evidence" value="ECO:0007669"/>
    <property type="project" value="TreeGrafter"/>
</dbReference>
<dbReference type="PANTHER" id="PTHR11431:SF127">
    <property type="entry name" value="BACTERIAL NON-HEME FERRITIN"/>
    <property type="match status" value="1"/>
</dbReference>
<sequence length="176" mass="19650">MISKTMADALNNHMNFELYSANIYLSMSSAANEMGLKGAATWFMVQYQEEMTHFMKFFNYLVDQGINITLTASKAVPNKYKSLLDMMEKTLAHEQIVTGRINDLAELAVKEKDHASQIFLQWFITEQIEEENNDRDIIAKLKLVGSNGHGILMIDGDLGTRVFVAPPGGAAPFPVA</sequence>
<organism evidence="9 10">
    <name type="scientific">Trichlorobacter thiogenes</name>
    <dbReference type="NCBI Taxonomy" id="115783"/>
    <lineage>
        <taxon>Bacteria</taxon>
        <taxon>Pseudomonadati</taxon>
        <taxon>Thermodesulfobacteriota</taxon>
        <taxon>Desulfuromonadia</taxon>
        <taxon>Geobacterales</taxon>
        <taxon>Geobacteraceae</taxon>
        <taxon>Trichlorobacter</taxon>
    </lineage>
</organism>